<evidence type="ECO:0000313" key="3">
    <source>
        <dbReference type="Proteomes" id="UP000800094"/>
    </source>
</evidence>
<keyword evidence="3" id="KW-1185">Reference proteome</keyword>
<dbReference type="EMBL" id="ML987197">
    <property type="protein sequence ID" value="KAF2247262.1"/>
    <property type="molecule type" value="Genomic_DNA"/>
</dbReference>
<protein>
    <submittedName>
        <fullName evidence="2">Uncharacterized protein</fullName>
    </submittedName>
</protein>
<dbReference type="Proteomes" id="UP000800094">
    <property type="component" value="Unassembled WGS sequence"/>
</dbReference>
<feature type="region of interest" description="Disordered" evidence="1">
    <location>
        <begin position="128"/>
        <end position="153"/>
    </location>
</feature>
<name>A0A6A6IBG7_9PLEO</name>
<evidence type="ECO:0000313" key="2">
    <source>
        <dbReference type="EMBL" id="KAF2247262.1"/>
    </source>
</evidence>
<dbReference type="AlphaFoldDB" id="A0A6A6IBG7"/>
<reference evidence="2" key="1">
    <citation type="journal article" date="2020" name="Stud. Mycol.">
        <title>101 Dothideomycetes genomes: a test case for predicting lifestyles and emergence of pathogens.</title>
        <authorList>
            <person name="Haridas S."/>
            <person name="Albert R."/>
            <person name="Binder M."/>
            <person name="Bloem J."/>
            <person name="Labutti K."/>
            <person name="Salamov A."/>
            <person name="Andreopoulos B."/>
            <person name="Baker S."/>
            <person name="Barry K."/>
            <person name="Bills G."/>
            <person name="Bluhm B."/>
            <person name="Cannon C."/>
            <person name="Castanera R."/>
            <person name="Culley D."/>
            <person name="Daum C."/>
            <person name="Ezra D."/>
            <person name="Gonzalez J."/>
            <person name="Henrissat B."/>
            <person name="Kuo A."/>
            <person name="Liang C."/>
            <person name="Lipzen A."/>
            <person name="Lutzoni F."/>
            <person name="Magnuson J."/>
            <person name="Mondo S."/>
            <person name="Nolan M."/>
            <person name="Ohm R."/>
            <person name="Pangilinan J."/>
            <person name="Park H.-J."/>
            <person name="Ramirez L."/>
            <person name="Alfaro M."/>
            <person name="Sun H."/>
            <person name="Tritt A."/>
            <person name="Yoshinaga Y."/>
            <person name="Zwiers L.-H."/>
            <person name="Turgeon B."/>
            <person name="Goodwin S."/>
            <person name="Spatafora J."/>
            <person name="Crous P."/>
            <person name="Grigoriev I."/>
        </authorList>
    </citation>
    <scope>NUCLEOTIDE SEQUENCE</scope>
    <source>
        <strain evidence="2">CBS 122368</strain>
    </source>
</reference>
<organism evidence="2 3">
    <name type="scientific">Trematosphaeria pertusa</name>
    <dbReference type="NCBI Taxonomy" id="390896"/>
    <lineage>
        <taxon>Eukaryota</taxon>
        <taxon>Fungi</taxon>
        <taxon>Dikarya</taxon>
        <taxon>Ascomycota</taxon>
        <taxon>Pezizomycotina</taxon>
        <taxon>Dothideomycetes</taxon>
        <taxon>Pleosporomycetidae</taxon>
        <taxon>Pleosporales</taxon>
        <taxon>Massarineae</taxon>
        <taxon>Trematosphaeriaceae</taxon>
        <taxon>Trematosphaeria</taxon>
    </lineage>
</organism>
<evidence type="ECO:0000256" key="1">
    <source>
        <dbReference type="SAM" id="MobiDB-lite"/>
    </source>
</evidence>
<gene>
    <name evidence="2" type="ORF">BU26DRAFT_566246</name>
</gene>
<dbReference type="GeneID" id="54586824"/>
<accession>A0A6A6IBG7</accession>
<dbReference type="RefSeq" id="XP_033682266.1">
    <property type="nucleotide sequence ID" value="XM_033833494.1"/>
</dbReference>
<sequence length="153" mass="17662">MADRVKEEEIIVEYMERRILNLAEVLYSGANRKFRLVFFEHPLTMSEDQLGKGLVRADPYWFAVLVDVAKSRVEMILCTSEGCGVDGRSKAAISLLETLEAEASLKFCNDSQFAAKVMESRAVRQQWAHEKSKMEKQNSDRREAYYDEIERQS</sequence>
<proteinExistence type="predicted"/>